<evidence type="ECO:0000256" key="1">
    <source>
        <dbReference type="SAM" id="Coils"/>
    </source>
</evidence>
<dbReference type="InParanoid" id="A0A077ZXJ6"/>
<sequence length="299" mass="34800">MIQKVNQRERKKEKIENLLEEAESTLYELDKKQQKINELQEFQLELYPTKKNYSNVSNKIFYQKLPSNLVSIVENYTSESVSGRVETSTDQQLQQLQDKQLTAKSKFRPASEQSKRLLSNISNQKGHQDGQTQSQLLAKNEVNLKVEIEQLGNFNKFKTDQRKYESTTKINILNNSISKLPTHHNDLYLNKSYTKSSENKPKRLQSEFLQKTPDQYLKQPSNTESKAITITTQIHQYQPNIQENKSQILRLNTSNKSPSYQKQTTNLSFKSQEFHSVKGKNLLPPIFSGPQNKRQMTQL</sequence>
<evidence type="ECO:0000256" key="2">
    <source>
        <dbReference type="SAM" id="MobiDB-lite"/>
    </source>
</evidence>
<reference evidence="3 4" key="1">
    <citation type="submission" date="2014-06" db="EMBL/GenBank/DDBJ databases">
        <authorList>
            <person name="Swart Estienne"/>
        </authorList>
    </citation>
    <scope>NUCLEOTIDE SEQUENCE [LARGE SCALE GENOMIC DNA]</scope>
    <source>
        <strain evidence="3 4">130c</strain>
    </source>
</reference>
<evidence type="ECO:0000313" key="3">
    <source>
        <dbReference type="EMBL" id="CDW74631.1"/>
    </source>
</evidence>
<accession>A0A077ZXJ6</accession>
<feature type="compositionally biased region" description="Polar residues" evidence="2">
    <location>
        <begin position="289"/>
        <end position="299"/>
    </location>
</feature>
<feature type="region of interest" description="Disordered" evidence="2">
    <location>
        <begin position="280"/>
        <end position="299"/>
    </location>
</feature>
<proteinExistence type="predicted"/>
<dbReference type="AlphaFoldDB" id="A0A077ZXJ6"/>
<gene>
    <name evidence="3" type="primary">Contig15099.g746</name>
    <name evidence="3" type="ORF">STYLEM_3613</name>
</gene>
<evidence type="ECO:0000313" key="4">
    <source>
        <dbReference type="Proteomes" id="UP000039865"/>
    </source>
</evidence>
<dbReference type="Proteomes" id="UP000039865">
    <property type="component" value="Unassembled WGS sequence"/>
</dbReference>
<organism evidence="3 4">
    <name type="scientific">Stylonychia lemnae</name>
    <name type="common">Ciliate</name>
    <dbReference type="NCBI Taxonomy" id="5949"/>
    <lineage>
        <taxon>Eukaryota</taxon>
        <taxon>Sar</taxon>
        <taxon>Alveolata</taxon>
        <taxon>Ciliophora</taxon>
        <taxon>Intramacronucleata</taxon>
        <taxon>Spirotrichea</taxon>
        <taxon>Stichotrichia</taxon>
        <taxon>Sporadotrichida</taxon>
        <taxon>Oxytrichidae</taxon>
        <taxon>Stylonychinae</taxon>
        <taxon>Stylonychia</taxon>
    </lineage>
</organism>
<feature type="coiled-coil region" evidence="1">
    <location>
        <begin position="1"/>
        <end position="39"/>
    </location>
</feature>
<keyword evidence="1" id="KW-0175">Coiled coil</keyword>
<protein>
    <submittedName>
        <fullName evidence="3">Uncharacterized protein</fullName>
    </submittedName>
</protein>
<dbReference type="EMBL" id="CCKQ01003512">
    <property type="protein sequence ID" value="CDW74631.1"/>
    <property type="molecule type" value="Genomic_DNA"/>
</dbReference>
<name>A0A077ZXJ6_STYLE</name>
<keyword evidence="4" id="KW-1185">Reference proteome</keyword>